<dbReference type="RefSeq" id="WP_093734141.1">
    <property type="nucleotide sequence ID" value="NZ_FNJD01000023.1"/>
</dbReference>
<gene>
    <name evidence="1" type="ORF">SAMN04488512_12342</name>
</gene>
<evidence type="ECO:0000313" key="2">
    <source>
        <dbReference type="Proteomes" id="UP000198646"/>
    </source>
</evidence>
<proteinExistence type="predicted"/>
<comment type="caution">
    <text evidence="1">The sequence shown here is derived from an EMBL/GenBank/DDBJ whole genome shotgun (WGS) entry which is preliminary data.</text>
</comment>
<accession>A0ABY0SUH6</accession>
<dbReference type="SUPFAM" id="SSF52540">
    <property type="entry name" value="P-loop containing nucleoside triphosphate hydrolases"/>
    <property type="match status" value="1"/>
</dbReference>
<protein>
    <recommendedName>
        <fullName evidence="3">Sulfotransferase family protein</fullName>
    </recommendedName>
</protein>
<keyword evidence="2" id="KW-1185">Reference proteome</keyword>
<name>A0ABY0SUH6_9RHOB</name>
<dbReference type="EMBL" id="FNJD01000023">
    <property type="protein sequence ID" value="SDP62275.1"/>
    <property type="molecule type" value="Genomic_DNA"/>
</dbReference>
<dbReference type="Proteomes" id="UP000198646">
    <property type="component" value="Unassembled WGS sequence"/>
</dbReference>
<dbReference type="InterPro" id="IPR027417">
    <property type="entry name" value="P-loop_NTPase"/>
</dbReference>
<evidence type="ECO:0008006" key="3">
    <source>
        <dbReference type="Google" id="ProtNLM"/>
    </source>
</evidence>
<evidence type="ECO:0000313" key="1">
    <source>
        <dbReference type="EMBL" id="SDP62275.1"/>
    </source>
</evidence>
<reference evidence="1 2" key="1">
    <citation type="submission" date="2016-10" db="EMBL/GenBank/DDBJ databases">
        <authorList>
            <person name="Varghese N."/>
            <person name="Submissions S."/>
        </authorList>
    </citation>
    <scope>NUCLEOTIDE SEQUENCE [LARGE SCALE GENOMIC DNA]</scope>
    <source>
        <strain evidence="1 2">DSM 17584</strain>
    </source>
</reference>
<organism evidence="1 2">
    <name type="scientific">Sulfitobacter litoralis</name>
    <dbReference type="NCBI Taxonomy" id="335975"/>
    <lineage>
        <taxon>Bacteria</taxon>
        <taxon>Pseudomonadati</taxon>
        <taxon>Pseudomonadota</taxon>
        <taxon>Alphaproteobacteria</taxon>
        <taxon>Rhodobacterales</taxon>
        <taxon>Roseobacteraceae</taxon>
        <taxon>Sulfitobacter</taxon>
    </lineage>
</organism>
<sequence>MELLIHAGLNKAGSSYLQAILHANSAALREQHISYTGGTSKNGNATAMVLHLRAGNLHKVEYQLKALIEQARIDGAKKLLLSSEALYHDLVVPEHRQQLFSIFRETGLSRPHILLIFREPVAHSISAYSHRAGRKHAEEFLTWLNSSYEFPHELPRFLEMLTCEQDVDLMLKPYSNTGLDNILQDWLGPVTLPEKAPKTVNASPSLTEAEFLVRVRRVDIAMAERLRRNFKRIEKANKAPDTALRKSYEHMARSELVRLNPHLEKLSALVGTDLTVSPPGSVSAVDGLTVLSPAQVEAIAMACHSESFLIRRLKSAIKQFVRRV</sequence>